<keyword evidence="3" id="KW-1185">Reference proteome</keyword>
<organism evidence="2 3">
    <name type="scientific">Burkholderia reimsis</name>
    <dbReference type="NCBI Taxonomy" id="2234132"/>
    <lineage>
        <taxon>Bacteria</taxon>
        <taxon>Pseudomonadati</taxon>
        <taxon>Pseudomonadota</taxon>
        <taxon>Betaproteobacteria</taxon>
        <taxon>Burkholderiales</taxon>
        <taxon>Burkholderiaceae</taxon>
        <taxon>Burkholderia</taxon>
    </lineage>
</organism>
<feature type="region of interest" description="Disordered" evidence="1">
    <location>
        <begin position="17"/>
        <end position="45"/>
    </location>
</feature>
<dbReference type="EMBL" id="QMFZ01000012">
    <property type="protein sequence ID" value="RBB38878.1"/>
    <property type="molecule type" value="Genomic_DNA"/>
</dbReference>
<evidence type="ECO:0000313" key="3">
    <source>
        <dbReference type="Proteomes" id="UP000252458"/>
    </source>
</evidence>
<dbReference type="AlphaFoldDB" id="A0A365QV00"/>
<proteinExistence type="predicted"/>
<evidence type="ECO:0000313" key="2">
    <source>
        <dbReference type="EMBL" id="RBB38878.1"/>
    </source>
</evidence>
<protein>
    <submittedName>
        <fullName evidence="2">Uncharacterized protein</fullName>
    </submittedName>
</protein>
<dbReference type="Proteomes" id="UP000252458">
    <property type="component" value="Unassembled WGS sequence"/>
</dbReference>
<gene>
    <name evidence="2" type="ORF">DPV79_15980</name>
</gene>
<accession>A0A365QV00</accession>
<sequence length="66" mass="7247">MNETYDDADLVAAKPSRERNAQVKWGSGEIGVKPTPRKSKRAPAAFSTAEVNEAVAQFLARKAWTK</sequence>
<evidence type="ECO:0000256" key="1">
    <source>
        <dbReference type="SAM" id="MobiDB-lite"/>
    </source>
</evidence>
<name>A0A365QV00_9BURK</name>
<reference evidence="2 3" key="1">
    <citation type="submission" date="2018-06" db="EMBL/GenBank/DDBJ databases">
        <title>Draft genome sequence of Burkholderia reimsis strain BE51 isolated from a French agricultural soil.</title>
        <authorList>
            <person name="Esmaeel Q."/>
        </authorList>
    </citation>
    <scope>NUCLEOTIDE SEQUENCE [LARGE SCALE GENOMIC DNA]</scope>
    <source>
        <strain evidence="2 3">BE51</strain>
    </source>
</reference>
<comment type="caution">
    <text evidence="2">The sequence shown here is derived from an EMBL/GenBank/DDBJ whole genome shotgun (WGS) entry which is preliminary data.</text>
</comment>